<evidence type="ECO:0000256" key="1">
    <source>
        <dbReference type="ARBA" id="ARBA00004127"/>
    </source>
</evidence>
<reference evidence="9" key="1">
    <citation type="submission" date="2016-10" db="EMBL/GenBank/DDBJ databases">
        <authorList>
            <person name="Varghese N."/>
            <person name="Submissions S."/>
        </authorList>
    </citation>
    <scope>NUCLEOTIDE SEQUENCE [LARGE SCALE GENOMIC DNA]</scope>
    <source>
        <strain evidence="9">DSM 241</strain>
    </source>
</reference>
<comment type="subcellular location">
    <subcellularLocation>
        <location evidence="5">Cell membrane</location>
        <topology evidence="5">Multi-pass membrane protein</topology>
    </subcellularLocation>
    <subcellularLocation>
        <location evidence="1">Endomembrane system</location>
        <topology evidence="1">Multi-pass membrane protein</topology>
    </subcellularLocation>
    <subcellularLocation>
        <location evidence="6">Membrane</location>
        <topology evidence="6">Multi-pass membrane protein</topology>
    </subcellularLocation>
</comment>
<protein>
    <recommendedName>
        <fullName evidence="5">NADH-quinone oxidoreductase subunit N</fullName>
        <ecNumber evidence="5">7.1.1.-</ecNumber>
    </recommendedName>
    <alternativeName>
        <fullName evidence="5">NADH dehydrogenase I subunit N</fullName>
    </alternativeName>
    <alternativeName>
        <fullName evidence="5">NDH-1 subunit N</fullName>
    </alternativeName>
</protein>
<keyword evidence="3 5" id="KW-1133">Transmembrane helix</keyword>
<dbReference type="EC" id="7.1.1.-" evidence="5"/>
<name>A0A1H7F1T6_9GAMM</name>
<organism evidence="8 9">
    <name type="scientific">Ectothiorhodospira marina</name>
    <dbReference type="NCBI Taxonomy" id="1396821"/>
    <lineage>
        <taxon>Bacteria</taxon>
        <taxon>Pseudomonadati</taxon>
        <taxon>Pseudomonadota</taxon>
        <taxon>Gammaproteobacteria</taxon>
        <taxon>Chromatiales</taxon>
        <taxon>Ectothiorhodospiraceae</taxon>
        <taxon>Ectothiorhodospira</taxon>
    </lineage>
</organism>
<feature type="transmembrane region" description="Helical" evidence="5">
    <location>
        <begin position="106"/>
        <end position="125"/>
    </location>
</feature>
<evidence type="ECO:0000256" key="3">
    <source>
        <dbReference type="ARBA" id="ARBA00022989"/>
    </source>
</evidence>
<dbReference type="EMBL" id="FOAA01000001">
    <property type="protein sequence ID" value="SEK19958.1"/>
    <property type="molecule type" value="Genomic_DNA"/>
</dbReference>
<accession>A0A1H7F1T6</accession>
<feature type="transmembrane region" description="Helical" evidence="5">
    <location>
        <begin position="78"/>
        <end position="94"/>
    </location>
</feature>
<comment type="catalytic activity">
    <reaction evidence="5">
        <text>a quinone + NADH + 5 H(+)(in) = a quinol + NAD(+) + 4 H(+)(out)</text>
        <dbReference type="Rhea" id="RHEA:57888"/>
        <dbReference type="ChEBI" id="CHEBI:15378"/>
        <dbReference type="ChEBI" id="CHEBI:24646"/>
        <dbReference type="ChEBI" id="CHEBI:57540"/>
        <dbReference type="ChEBI" id="CHEBI:57945"/>
        <dbReference type="ChEBI" id="CHEBI:132124"/>
    </reaction>
</comment>
<dbReference type="OrthoDB" id="9768329at2"/>
<comment type="subunit">
    <text evidence="5">NDH-1 is composed of 14 different subunits. Subunits NuoA, H, J, K, L, M, N constitute the membrane sector of the complex.</text>
</comment>
<keyword evidence="2 5" id="KW-0812">Transmembrane</keyword>
<dbReference type="InterPro" id="IPR001750">
    <property type="entry name" value="ND/Mrp_TM"/>
</dbReference>
<keyword evidence="4 5" id="KW-0472">Membrane</keyword>
<feature type="transmembrane region" description="Helical" evidence="5">
    <location>
        <begin position="278"/>
        <end position="297"/>
    </location>
</feature>
<dbReference type="NCBIfam" id="NF004442">
    <property type="entry name" value="PRK05777.1-5"/>
    <property type="match status" value="1"/>
</dbReference>
<dbReference type="PRINTS" id="PR01434">
    <property type="entry name" value="NADHDHGNASE5"/>
</dbReference>
<feature type="domain" description="NADH:quinone oxidoreductase/Mrp antiporter transmembrane" evidence="7">
    <location>
        <begin position="125"/>
        <end position="424"/>
    </location>
</feature>
<feature type="transmembrane region" description="Helical" evidence="5">
    <location>
        <begin position="304"/>
        <end position="324"/>
    </location>
</feature>
<feature type="transmembrane region" description="Helical" evidence="5">
    <location>
        <begin position="450"/>
        <end position="476"/>
    </location>
</feature>
<feature type="transmembrane region" description="Helical" evidence="5">
    <location>
        <begin position="245"/>
        <end position="266"/>
    </location>
</feature>
<keyword evidence="5" id="KW-0830">Ubiquinone</keyword>
<dbReference type="GO" id="GO:0048038">
    <property type="term" value="F:quinone binding"/>
    <property type="evidence" value="ECO:0007669"/>
    <property type="project" value="UniProtKB-KW"/>
</dbReference>
<dbReference type="HAMAP" id="MF_00445">
    <property type="entry name" value="NDH1_NuoN_1"/>
    <property type="match status" value="1"/>
</dbReference>
<keyword evidence="5" id="KW-1003">Cell membrane</keyword>
<keyword evidence="5" id="KW-1278">Translocase</keyword>
<evidence type="ECO:0000256" key="6">
    <source>
        <dbReference type="RuleBase" id="RU000320"/>
    </source>
</evidence>
<dbReference type="RefSeq" id="WP_090249476.1">
    <property type="nucleotide sequence ID" value="NZ_FOAA01000001.1"/>
</dbReference>
<dbReference type="PANTHER" id="PTHR22773">
    <property type="entry name" value="NADH DEHYDROGENASE"/>
    <property type="match status" value="1"/>
</dbReference>
<feature type="transmembrane region" description="Helical" evidence="5">
    <location>
        <begin position="131"/>
        <end position="150"/>
    </location>
</feature>
<keyword evidence="5" id="KW-0813">Transport</keyword>
<feature type="transmembrane region" description="Helical" evidence="5">
    <location>
        <begin position="330"/>
        <end position="352"/>
    </location>
</feature>
<dbReference type="InterPro" id="IPR010096">
    <property type="entry name" value="NADH-Q_OxRdtase_suN/2"/>
</dbReference>
<keyword evidence="5" id="KW-0520">NAD</keyword>
<keyword evidence="5" id="KW-0874">Quinone</keyword>
<evidence type="ECO:0000313" key="8">
    <source>
        <dbReference type="EMBL" id="SEK19958.1"/>
    </source>
</evidence>
<dbReference type="STRING" id="1396821.SAMN05444515_10181"/>
<evidence type="ECO:0000256" key="2">
    <source>
        <dbReference type="ARBA" id="ARBA00022692"/>
    </source>
</evidence>
<evidence type="ECO:0000256" key="5">
    <source>
        <dbReference type="HAMAP-Rule" id="MF_00445"/>
    </source>
</evidence>
<comment type="similarity">
    <text evidence="5">Belongs to the complex I subunit 2 family.</text>
</comment>
<feature type="transmembrane region" description="Helical" evidence="5">
    <location>
        <begin position="12"/>
        <end position="31"/>
    </location>
</feature>
<dbReference type="NCBIfam" id="TIGR01770">
    <property type="entry name" value="NDH_I_N"/>
    <property type="match status" value="1"/>
</dbReference>
<dbReference type="GO" id="GO:0042773">
    <property type="term" value="P:ATP synthesis coupled electron transport"/>
    <property type="evidence" value="ECO:0007669"/>
    <property type="project" value="InterPro"/>
</dbReference>
<evidence type="ECO:0000256" key="4">
    <source>
        <dbReference type="ARBA" id="ARBA00023136"/>
    </source>
</evidence>
<evidence type="ECO:0000259" key="7">
    <source>
        <dbReference type="Pfam" id="PF00361"/>
    </source>
</evidence>
<proteinExistence type="inferred from homology"/>
<dbReference type="GO" id="GO:0008137">
    <property type="term" value="F:NADH dehydrogenase (ubiquinone) activity"/>
    <property type="evidence" value="ECO:0007669"/>
    <property type="project" value="InterPro"/>
</dbReference>
<gene>
    <name evidence="5" type="primary">nuoN</name>
    <name evidence="8" type="ORF">SAMN05444515_10181</name>
</gene>
<sequence length="481" mass="51481">MTFEIPDFVPVIPELFLLGMACAILLADLFIPQARRDITYGLAQFTLLGTFLLTVILASPEARFTFSDSFVADPMSDLLKSMVLLVSAAVFLYSRPYLQSRDLHKGEFYVLGLFGVLGMLIMISAHSLLTLYLGLELLSLCLYALVAFNRDSPVASESAMKYFVLGSIASGMLLYGMSLLYGITGTLDIAGVTQGVVAAAAGSADHSVALVFALAFVVVGLGFKLGAVPFHMWLPDVYHGAPTPVTLFIGAAPKIAAFAIAMRLLVDGLGPLHGDWQGMLLILAVLSLAVGNVVAIAQTNIKRMFAYSTIAHVGFIVMGLMSGIEAGYAAAMFYVIVYAITSAGGFGMILLLSRKGFEADAIEDFKGLNDRSPWFAFVMLLLMFSMAGVPPTVGFYAKLAILQSVVQVELVWLAVFAVLMSVIGAFYYLRVVKYMYFDKPADTAPLPQGTGINVVLSINGLLVIGLGIFPGLLMALTTAAR</sequence>
<evidence type="ECO:0000313" key="9">
    <source>
        <dbReference type="Proteomes" id="UP000199256"/>
    </source>
</evidence>
<dbReference type="GO" id="GO:0005886">
    <property type="term" value="C:plasma membrane"/>
    <property type="evidence" value="ECO:0007669"/>
    <property type="project" value="UniProtKB-SubCell"/>
</dbReference>
<dbReference type="Pfam" id="PF00361">
    <property type="entry name" value="Proton_antipo_M"/>
    <property type="match status" value="1"/>
</dbReference>
<dbReference type="GO" id="GO:0050136">
    <property type="term" value="F:NADH dehydrogenase (quinone) (non-electrogenic) activity"/>
    <property type="evidence" value="ECO:0007669"/>
    <property type="project" value="UniProtKB-UniRule"/>
</dbReference>
<comment type="function">
    <text evidence="5">NDH-1 shuttles electrons from NADH, via FMN and iron-sulfur (Fe-S) centers, to quinones in the respiratory chain. The immediate electron acceptor for the enzyme in this species is believed to be ubiquinone. Couples the redox reaction to proton translocation (for every two electrons transferred, four hydrogen ions are translocated across the cytoplasmic membrane), and thus conserves the redox energy in a proton gradient.</text>
</comment>
<dbReference type="Proteomes" id="UP000199256">
    <property type="component" value="Unassembled WGS sequence"/>
</dbReference>
<feature type="transmembrane region" description="Helical" evidence="5">
    <location>
        <begin position="38"/>
        <end position="58"/>
    </location>
</feature>
<feature type="transmembrane region" description="Helical" evidence="5">
    <location>
        <begin position="208"/>
        <end position="233"/>
    </location>
</feature>
<feature type="transmembrane region" description="Helical" evidence="5">
    <location>
        <begin position="162"/>
        <end position="183"/>
    </location>
</feature>
<dbReference type="GO" id="GO:0012505">
    <property type="term" value="C:endomembrane system"/>
    <property type="evidence" value="ECO:0007669"/>
    <property type="project" value="UniProtKB-SubCell"/>
</dbReference>
<keyword evidence="9" id="KW-1185">Reference proteome</keyword>
<feature type="transmembrane region" description="Helical" evidence="5">
    <location>
        <begin position="410"/>
        <end position="429"/>
    </location>
</feature>
<feature type="transmembrane region" description="Helical" evidence="5">
    <location>
        <begin position="373"/>
        <end position="390"/>
    </location>
</feature>
<dbReference type="AlphaFoldDB" id="A0A1H7F1T6"/>